<evidence type="ECO:0000256" key="6">
    <source>
        <dbReference type="HAMAP-Rule" id="MF_00361"/>
    </source>
</evidence>
<evidence type="ECO:0000256" key="3">
    <source>
        <dbReference type="ARBA" id="ARBA00022857"/>
    </source>
</evidence>
<dbReference type="eggNOG" id="COG0061">
    <property type="taxonomic scope" value="Bacteria"/>
</dbReference>
<dbReference type="GO" id="GO:0005737">
    <property type="term" value="C:cytoplasm"/>
    <property type="evidence" value="ECO:0007669"/>
    <property type="project" value="UniProtKB-SubCell"/>
</dbReference>
<feature type="binding site" evidence="6">
    <location>
        <position position="63"/>
    </location>
    <ligand>
        <name>NAD(+)</name>
        <dbReference type="ChEBI" id="CHEBI:57540"/>
    </ligand>
</feature>
<dbReference type="SUPFAM" id="SSF111331">
    <property type="entry name" value="NAD kinase/diacylglycerol kinase-like"/>
    <property type="match status" value="1"/>
</dbReference>
<comment type="caution">
    <text evidence="7">The sequence shown here is derived from an EMBL/GenBank/DDBJ whole genome shotgun (WGS) entry which is preliminary data.</text>
</comment>
<dbReference type="Pfam" id="PF01513">
    <property type="entry name" value="NAD_kinase"/>
    <property type="match status" value="1"/>
</dbReference>
<evidence type="ECO:0000313" key="7">
    <source>
        <dbReference type="EMBL" id="EKU94745.1"/>
    </source>
</evidence>
<dbReference type="RefSeq" id="WP_007001897.1">
    <property type="nucleotide sequence ID" value="NZ_JH992956.1"/>
</dbReference>
<keyword evidence="8" id="KW-1185">Reference proteome</keyword>
<dbReference type="HOGENOM" id="CLU_008831_0_0_11"/>
<evidence type="ECO:0000256" key="1">
    <source>
        <dbReference type="ARBA" id="ARBA00022679"/>
    </source>
</evidence>
<dbReference type="STRING" id="202789.GCA_001457435_00409"/>
<dbReference type="HAMAP" id="MF_00361">
    <property type="entry name" value="NAD_kinase"/>
    <property type="match status" value="1"/>
</dbReference>
<accession>K9EZS7</accession>
<dbReference type="GO" id="GO:0003951">
    <property type="term" value="F:NAD+ kinase activity"/>
    <property type="evidence" value="ECO:0007669"/>
    <property type="project" value="UniProtKB-UniRule"/>
</dbReference>
<evidence type="ECO:0000313" key="8">
    <source>
        <dbReference type="Proteomes" id="UP000009888"/>
    </source>
</evidence>
<keyword evidence="1 6" id="KW-0808">Transferase</keyword>
<dbReference type="PANTHER" id="PTHR20275:SF0">
    <property type="entry name" value="NAD KINASE"/>
    <property type="match status" value="1"/>
</dbReference>
<name>K9EZS7_9ACTO</name>
<comment type="cofactor">
    <cofactor evidence="6">
        <name>a divalent metal cation</name>
        <dbReference type="ChEBI" id="CHEBI:60240"/>
    </cofactor>
</comment>
<feature type="binding site" evidence="6">
    <location>
        <begin position="58"/>
        <end position="59"/>
    </location>
    <ligand>
        <name>NAD(+)</name>
        <dbReference type="ChEBI" id="CHEBI:57540"/>
    </ligand>
</feature>
<dbReference type="InterPro" id="IPR017438">
    <property type="entry name" value="ATP-NAD_kinase_N"/>
</dbReference>
<comment type="subcellular location">
    <subcellularLocation>
        <location evidence="6">Cytoplasm</location>
    </subcellularLocation>
</comment>
<gene>
    <name evidence="6" type="primary">nadK</name>
    <name evidence="7" type="ORF">HMPREF9233_01692</name>
</gene>
<dbReference type="GO" id="GO:0051287">
    <property type="term" value="F:NAD binding"/>
    <property type="evidence" value="ECO:0007669"/>
    <property type="project" value="UniProtKB-ARBA"/>
</dbReference>
<dbReference type="PANTHER" id="PTHR20275">
    <property type="entry name" value="NAD KINASE"/>
    <property type="match status" value="1"/>
</dbReference>
<evidence type="ECO:0000256" key="2">
    <source>
        <dbReference type="ARBA" id="ARBA00022777"/>
    </source>
</evidence>
<keyword evidence="6" id="KW-0547">Nucleotide-binding</keyword>
<comment type="similarity">
    <text evidence="6">Belongs to the NAD kinase family.</text>
</comment>
<feature type="binding site" evidence="6">
    <location>
        <position position="160"/>
    </location>
    <ligand>
        <name>NAD(+)</name>
        <dbReference type="ChEBI" id="CHEBI:57540"/>
    </ligand>
</feature>
<keyword evidence="3 6" id="KW-0521">NADP</keyword>
<keyword evidence="6" id="KW-0067">ATP-binding</keyword>
<feature type="active site" description="Proton acceptor" evidence="6">
    <location>
        <position position="58"/>
    </location>
</feature>
<feature type="binding site" evidence="6">
    <location>
        <begin position="173"/>
        <end position="178"/>
    </location>
    <ligand>
        <name>NAD(+)</name>
        <dbReference type="ChEBI" id="CHEBI:57540"/>
    </ligand>
</feature>
<dbReference type="Gene3D" id="3.40.50.10330">
    <property type="entry name" value="Probable inorganic polyphosphate/atp-NAD kinase, domain 1"/>
    <property type="match status" value="1"/>
</dbReference>
<feature type="binding site" evidence="6">
    <location>
        <begin position="132"/>
        <end position="133"/>
    </location>
    <ligand>
        <name>NAD(+)</name>
        <dbReference type="ChEBI" id="CHEBI:57540"/>
    </ligand>
</feature>
<proteinExistence type="inferred from homology"/>
<dbReference type="InterPro" id="IPR002504">
    <property type="entry name" value="NADK"/>
</dbReference>
<feature type="binding site" evidence="6">
    <location>
        <position position="197"/>
    </location>
    <ligand>
        <name>NAD(+)</name>
        <dbReference type="ChEBI" id="CHEBI:57540"/>
    </ligand>
</feature>
<organism evidence="7 8">
    <name type="scientific">Actinobaculum massiliense ACS-171-V-Col2</name>
    <dbReference type="NCBI Taxonomy" id="883066"/>
    <lineage>
        <taxon>Bacteria</taxon>
        <taxon>Bacillati</taxon>
        <taxon>Actinomycetota</taxon>
        <taxon>Actinomycetes</taxon>
        <taxon>Actinomycetales</taxon>
        <taxon>Actinomycetaceae</taxon>
        <taxon>Actinobaculum</taxon>
    </lineage>
</organism>
<evidence type="ECO:0000256" key="5">
    <source>
        <dbReference type="ARBA" id="ARBA00047925"/>
    </source>
</evidence>
<keyword evidence="6" id="KW-0963">Cytoplasm</keyword>
<protein>
    <recommendedName>
        <fullName evidence="6">NAD kinase</fullName>
        <ecNumber evidence="6">2.7.1.23</ecNumber>
    </recommendedName>
    <alternativeName>
        <fullName evidence="6">ATP-dependent NAD kinase</fullName>
    </alternativeName>
</protein>
<sequence>MDKQRKVSFVVNRTMSAELSRSVEQAQELLTELGVAIDTSETYAGAADSDLILVLGGDGTLLRGSEIGRAVHAPVMAINYGHMGFLSEADPADLPTVAKRIAAGDWRVEKRMTIDIQVIYPDGKVAWNWALNEASIEKGDHARLIEVSVGVDGSEISAYKADSILLSTPTGSTAYNFSAGGPVVWPDVDAMVMTPVAAHALFTRPLVVSPDSILEVRLLREGAKVWCDGRRSVEAPSGAVLRAVRGAQPVLLARLSDVPFSARLVTRFQLPVRGWSQMEGRR</sequence>
<evidence type="ECO:0000256" key="4">
    <source>
        <dbReference type="ARBA" id="ARBA00023027"/>
    </source>
</evidence>
<dbReference type="Gene3D" id="2.60.200.30">
    <property type="entry name" value="Probable inorganic polyphosphate/atp-NAD kinase, domain 2"/>
    <property type="match status" value="1"/>
</dbReference>
<dbReference type="NCBIfam" id="NF002892">
    <property type="entry name" value="PRK03372.1"/>
    <property type="match status" value="1"/>
</dbReference>
<dbReference type="GO" id="GO:0046872">
    <property type="term" value="F:metal ion binding"/>
    <property type="evidence" value="ECO:0007669"/>
    <property type="project" value="UniProtKB-UniRule"/>
</dbReference>
<dbReference type="Proteomes" id="UP000009888">
    <property type="component" value="Unassembled WGS sequence"/>
</dbReference>
<dbReference type="GO" id="GO:0006741">
    <property type="term" value="P:NADP+ biosynthetic process"/>
    <property type="evidence" value="ECO:0007669"/>
    <property type="project" value="UniProtKB-UniRule"/>
</dbReference>
<dbReference type="EMBL" id="AGWL01000008">
    <property type="protein sequence ID" value="EKU94745.1"/>
    <property type="molecule type" value="Genomic_DNA"/>
</dbReference>
<feature type="binding site" evidence="6">
    <location>
        <position position="143"/>
    </location>
    <ligand>
        <name>NAD(+)</name>
        <dbReference type="ChEBI" id="CHEBI:57540"/>
    </ligand>
</feature>
<dbReference type="InterPro" id="IPR017437">
    <property type="entry name" value="ATP-NAD_kinase_PpnK-typ_C"/>
</dbReference>
<comment type="caution">
    <text evidence="6">Lacks conserved residue(s) required for the propagation of feature annotation.</text>
</comment>
<dbReference type="GO" id="GO:0019674">
    <property type="term" value="P:NAD+ metabolic process"/>
    <property type="evidence" value="ECO:0007669"/>
    <property type="project" value="InterPro"/>
</dbReference>
<comment type="catalytic activity">
    <reaction evidence="5 6">
        <text>NAD(+) + ATP = ADP + NADP(+) + H(+)</text>
        <dbReference type="Rhea" id="RHEA:18629"/>
        <dbReference type="ChEBI" id="CHEBI:15378"/>
        <dbReference type="ChEBI" id="CHEBI:30616"/>
        <dbReference type="ChEBI" id="CHEBI:57540"/>
        <dbReference type="ChEBI" id="CHEBI:58349"/>
        <dbReference type="ChEBI" id="CHEBI:456216"/>
        <dbReference type="EC" id="2.7.1.23"/>
    </reaction>
</comment>
<dbReference type="EC" id="2.7.1.23" evidence="6"/>
<keyword evidence="2 6" id="KW-0418">Kinase</keyword>
<feature type="binding site" evidence="6">
    <location>
        <position position="162"/>
    </location>
    <ligand>
        <name>NAD(+)</name>
        <dbReference type="ChEBI" id="CHEBI:57540"/>
    </ligand>
</feature>
<dbReference type="PATRIC" id="fig|883066.3.peg.1754"/>
<comment type="function">
    <text evidence="6">Involved in the regulation of the intracellular balance of NAD and NADP, and is a key enzyme in the biosynthesis of NADP. Catalyzes specifically the phosphorylation on 2'-hydroxyl of the adenosine moiety of NAD to yield NADP.</text>
</comment>
<keyword evidence="4 6" id="KW-0520">NAD</keyword>
<reference evidence="7 8" key="1">
    <citation type="submission" date="2012-09" db="EMBL/GenBank/DDBJ databases">
        <title>The Genome Sequence of Actinobaculum massiliae ACS-171-V-COL2.</title>
        <authorList>
            <consortium name="The Broad Institute Genome Sequencing Platform"/>
            <person name="Earl A."/>
            <person name="Ward D."/>
            <person name="Feldgarden M."/>
            <person name="Gevers D."/>
            <person name="Saerens B."/>
            <person name="Vaneechoutte M."/>
            <person name="Walker B."/>
            <person name="Young S.K."/>
            <person name="Zeng Q."/>
            <person name="Gargeya S."/>
            <person name="Fitzgerald M."/>
            <person name="Haas B."/>
            <person name="Abouelleil A."/>
            <person name="Alvarado L."/>
            <person name="Arachchi H.M."/>
            <person name="Berlin A."/>
            <person name="Chapman S.B."/>
            <person name="Goldberg J."/>
            <person name="Griggs A."/>
            <person name="Gujja S."/>
            <person name="Hansen M."/>
            <person name="Howarth C."/>
            <person name="Imamovic A."/>
            <person name="Larimer J."/>
            <person name="McCowen C."/>
            <person name="Montmayeur A."/>
            <person name="Murphy C."/>
            <person name="Neiman D."/>
            <person name="Pearson M."/>
            <person name="Priest M."/>
            <person name="Roberts A."/>
            <person name="Saif S."/>
            <person name="Shea T."/>
            <person name="Sisk P."/>
            <person name="Sykes S."/>
            <person name="Wortman J."/>
            <person name="Nusbaum C."/>
            <person name="Birren B."/>
        </authorList>
    </citation>
    <scope>NUCLEOTIDE SEQUENCE [LARGE SCALE GENOMIC DNA]</scope>
    <source>
        <strain evidence="8">ACS-171-V-Col2</strain>
    </source>
</reference>
<dbReference type="Pfam" id="PF20143">
    <property type="entry name" value="NAD_kinase_C"/>
    <property type="match status" value="1"/>
</dbReference>
<dbReference type="InterPro" id="IPR016064">
    <property type="entry name" value="NAD/diacylglycerol_kinase_sf"/>
</dbReference>
<dbReference type="GO" id="GO:0005524">
    <property type="term" value="F:ATP binding"/>
    <property type="evidence" value="ECO:0007669"/>
    <property type="project" value="UniProtKB-KW"/>
</dbReference>
<dbReference type="AlphaFoldDB" id="K9EZS7"/>